<evidence type="ECO:0000313" key="4">
    <source>
        <dbReference type="Proteomes" id="UP000600101"/>
    </source>
</evidence>
<gene>
    <name evidence="3" type="ORF">H7965_02580</name>
</gene>
<evidence type="ECO:0000256" key="1">
    <source>
        <dbReference type="SAM" id="Phobius"/>
    </source>
</evidence>
<feature type="signal peptide" evidence="2">
    <location>
        <begin position="1"/>
        <end position="18"/>
    </location>
</feature>
<feature type="chain" id="PRO_5040972674" evidence="2">
    <location>
        <begin position="19"/>
        <end position="188"/>
    </location>
</feature>
<dbReference type="RefSeq" id="WP_186768967.1">
    <property type="nucleotide sequence ID" value="NZ_JACOMF010000002.1"/>
</dbReference>
<dbReference type="EMBL" id="JACOMF010000002">
    <property type="protein sequence ID" value="MBC4014197.1"/>
    <property type="molecule type" value="Genomic_DNA"/>
</dbReference>
<feature type="transmembrane region" description="Helical" evidence="1">
    <location>
        <begin position="75"/>
        <end position="102"/>
    </location>
</feature>
<keyword evidence="2" id="KW-0732">Signal</keyword>
<comment type="caution">
    <text evidence="3">The sequence shown here is derived from an EMBL/GenBank/DDBJ whole genome shotgun (WGS) entry which is preliminary data.</text>
</comment>
<reference evidence="3" key="1">
    <citation type="submission" date="2020-08" db="EMBL/GenBank/DDBJ databases">
        <authorList>
            <person name="Hu Y."/>
            <person name="Nguyen S.V."/>
            <person name="Li F."/>
            <person name="Fanning S."/>
        </authorList>
    </citation>
    <scope>NUCLEOTIDE SEQUENCE</scope>
    <source>
        <strain evidence="3">SYSU D8009</strain>
    </source>
</reference>
<evidence type="ECO:0000313" key="3">
    <source>
        <dbReference type="EMBL" id="MBC4014197.1"/>
    </source>
</evidence>
<keyword evidence="1" id="KW-0812">Transmembrane</keyword>
<dbReference type="Pfam" id="PF04955">
    <property type="entry name" value="HupE_UreJ"/>
    <property type="match status" value="1"/>
</dbReference>
<feature type="transmembrane region" description="Helical" evidence="1">
    <location>
        <begin position="137"/>
        <end position="163"/>
    </location>
</feature>
<evidence type="ECO:0000256" key="2">
    <source>
        <dbReference type="SAM" id="SignalP"/>
    </source>
</evidence>
<dbReference type="PIRSF" id="PIRSF016919">
    <property type="entry name" value="HupE_UreJ"/>
    <property type="match status" value="1"/>
</dbReference>
<name>A0A9X0QVJ6_9PROT</name>
<dbReference type="Proteomes" id="UP000600101">
    <property type="component" value="Unassembled WGS sequence"/>
</dbReference>
<protein>
    <submittedName>
        <fullName evidence="3">HupE/UreJ family protein</fullName>
    </submittedName>
</protein>
<dbReference type="InterPro" id="IPR007038">
    <property type="entry name" value="HupE_UreJ"/>
</dbReference>
<proteinExistence type="predicted"/>
<sequence>MNALLLIAALLLPVPALAHVGDGLHAGLMAGFLHPFSGADHLLAMVTLGVWAGLLGGAARLVLPGAFLGAMATGAILGVTGVALPGVEAGVLASVLVLGALVALMVRLPLAAGAALAGVFGLLHGHAHGTEMLGGSFALYAAGFLVATSVLLASGLALASATAPWARQAARTAGGAAVAAGVVLLLAV</sequence>
<accession>A0A9X0QVJ6</accession>
<feature type="transmembrane region" description="Helical" evidence="1">
    <location>
        <begin position="108"/>
        <end position="125"/>
    </location>
</feature>
<keyword evidence="1" id="KW-0472">Membrane</keyword>
<feature type="transmembrane region" description="Helical" evidence="1">
    <location>
        <begin position="42"/>
        <end position="63"/>
    </location>
</feature>
<dbReference type="AlphaFoldDB" id="A0A9X0QVJ6"/>
<keyword evidence="1" id="KW-1133">Transmembrane helix</keyword>
<organism evidence="3 4">
    <name type="scientific">Siccirubricoccus deserti</name>
    <dbReference type="NCBI Taxonomy" id="2013562"/>
    <lineage>
        <taxon>Bacteria</taxon>
        <taxon>Pseudomonadati</taxon>
        <taxon>Pseudomonadota</taxon>
        <taxon>Alphaproteobacteria</taxon>
        <taxon>Acetobacterales</taxon>
        <taxon>Roseomonadaceae</taxon>
        <taxon>Siccirubricoccus</taxon>
    </lineage>
</organism>
<feature type="transmembrane region" description="Helical" evidence="1">
    <location>
        <begin position="169"/>
        <end position="187"/>
    </location>
</feature>
<keyword evidence="4" id="KW-1185">Reference proteome</keyword>